<dbReference type="EMBL" id="QPJT01000024">
    <property type="protein sequence ID" value="RCX12051.1"/>
    <property type="molecule type" value="Genomic_DNA"/>
</dbReference>
<dbReference type="InterPro" id="IPR016908">
    <property type="entry name" value="UCP029037"/>
</dbReference>
<keyword evidence="2" id="KW-1185">Reference proteome</keyword>
<dbReference type="Pfam" id="PF10071">
    <property type="entry name" value="DUF2310"/>
    <property type="match status" value="1"/>
</dbReference>
<dbReference type="RefSeq" id="WP_114299045.1">
    <property type="nucleotide sequence ID" value="NZ_QPJT01000024.1"/>
</dbReference>
<dbReference type="AlphaFoldDB" id="A0A369AS42"/>
<evidence type="ECO:0000313" key="1">
    <source>
        <dbReference type="EMBL" id="RCX12051.1"/>
    </source>
</evidence>
<evidence type="ECO:0000313" key="2">
    <source>
        <dbReference type="Proteomes" id="UP000253034"/>
    </source>
</evidence>
<sequence length="113" mass="13361">MYLFTVTMFPNEQYKKDGYEEFEGEQDWYFGALSKNGQILISSCNTIFEDDKYKTFLLAPEQDSLDSKYANKYVDEFYMKLMNLCIREPEIRIVGRLGSVNNFVLFPSIHHQN</sequence>
<protein>
    <submittedName>
        <fullName evidence="1">Zn-ribbon putative nucleic-acid-binding protein DUF2310</fullName>
    </submittedName>
</protein>
<dbReference type="Proteomes" id="UP000253034">
    <property type="component" value="Unassembled WGS sequence"/>
</dbReference>
<gene>
    <name evidence="1" type="ORF">DFR58_1241</name>
</gene>
<proteinExistence type="predicted"/>
<comment type="caution">
    <text evidence="1">The sequence shown here is derived from an EMBL/GenBank/DDBJ whole genome shotgun (WGS) entry which is preliminary data.</text>
</comment>
<accession>A0A369AS42</accession>
<dbReference type="OrthoDB" id="5589102at2"/>
<reference evidence="1 2" key="1">
    <citation type="submission" date="2018-07" db="EMBL/GenBank/DDBJ databases">
        <title>Genomic Encyclopedia of Type Strains, Phase IV (KMG-IV): sequencing the most valuable type-strain genomes for metagenomic binning, comparative biology and taxonomic classification.</title>
        <authorList>
            <person name="Goeker M."/>
        </authorList>
    </citation>
    <scope>NUCLEOTIDE SEQUENCE [LARGE SCALE GENOMIC DNA]</scope>
    <source>
        <strain evidence="1 2">DSM 27016</strain>
    </source>
</reference>
<organism evidence="1 2">
    <name type="scientific">Anaerobacterium chartisolvens</name>
    <dbReference type="NCBI Taxonomy" id="1297424"/>
    <lineage>
        <taxon>Bacteria</taxon>
        <taxon>Bacillati</taxon>
        <taxon>Bacillota</taxon>
        <taxon>Clostridia</taxon>
        <taxon>Eubacteriales</taxon>
        <taxon>Oscillospiraceae</taxon>
        <taxon>Anaerobacterium</taxon>
    </lineage>
</organism>
<name>A0A369AS42_9FIRM</name>